<gene>
    <name evidence="1" type="ORF">OCV88_02765</name>
</gene>
<dbReference type="InterPro" id="IPR022118">
    <property type="entry name" value="Peptidase_C70_AvrRpt2"/>
</dbReference>
<reference evidence="1 2" key="1">
    <citation type="journal article" date="2021" name="ISME Commun">
        <title>Automated analysis of genomic sequences facilitates high-throughput and comprehensive description of bacteria.</title>
        <authorList>
            <person name="Hitch T.C.A."/>
        </authorList>
    </citation>
    <scope>NUCLEOTIDE SEQUENCE [LARGE SCALE GENOMIC DNA]</scope>
    <source>
        <strain evidence="1 2">Sanger_109</strain>
    </source>
</reference>
<comment type="caution">
    <text evidence="1">The sequence shown here is derived from an EMBL/GenBank/DDBJ whole genome shotgun (WGS) entry which is preliminary data.</text>
</comment>
<evidence type="ECO:0000313" key="1">
    <source>
        <dbReference type="EMBL" id="MCU6761259.1"/>
    </source>
</evidence>
<sequence>MKKTLARMLSIVLSSVMLYGMLGVSVSAQDINNNQFKLNIQTSVKYTAKSVVPKDQSEIRRLNDEIVDFVSAVFEVENINVNVKEDIRFLDIIKCYNDTDILQLNIYDETDILEELDSGNYAYYVYVDVAGYKVEIILSKGSPVTEEAKKVFTEEQLRSSLDDVGRWTVSGAGIIQNDNICLDDFISKFEGEYDNIILASSQKGFEYPVIVAIQDEEAKDIIPVYEEQAYEATNILKEEEGIYSFSEAVMLSLNPQYDNIFIEAENSESIIDSATLEEATLSSSSGYTKQLGVTRQKQEDTKWCWAASASMIGKYISSPGKTQTAIVKYVKGSKVNEGATTSETKKAVQYAVGSNHKVKTYNIVPMTTFIKYIYSMKHPIAMELDWDSGNGHVVVIAGVKSSNNLLYVIDPWKSVTNRWLNYNSMCNGTVFGSGTGRYDKIHVVD</sequence>
<dbReference type="Proteomes" id="UP001652442">
    <property type="component" value="Unassembled WGS sequence"/>
</dbReference>
<organism evidence="1 2">
    <name type="scientific">Brotonthovivens ammoniilytica</name>
    <dbReference type="NCBI Taxonomy" id="2981725"/>
    <lineage>
        <taxon>Bacteria</taxon>
        <taxon>Bacillati</taxon>
        <taxon>Bacillota</taxon>
        <taxon>Clostridia</taxon>
        <taxon>Lachnospirales</taxon>
        <taxon>Lachnospiraceae</taxon>
        <taxon>Brotonthovivens</taxon>
    </lineage>
</organism>
<dbReference type="EMBL" id="JAOQJQ010000001">
    <property type="protein sequence ID" value="MCU6761259.1"/>
    <property type="molecule type" value="Genomic_DNA"/>
</dbReference>
<evidence type="ECO:0000313" key="2">
    <source>
        <dbReference type="Proteomes" id="UP001652442"/>
    </source>
</evidence>
<keyword evidence="2" id="KW-1185">Reference proteome</keyword>
<proteinExistence type="predicted"/>
<dbReference type="Gene3D" id="3.90.70.10">
    <property type="entry name" value="Cysteine proteinases"/>
    <property type="match status" value="1"/>
</dbReference>
<protein>
    <submittedName>
        <fullName evidence="1">C39 family peptidase</fullName>
    </submittedName>
</protein>
<accession>A0ABT2TGE4</accession>
<name>A0ABT2TGE4_9FIRM</name>
<dbReference type="RefSeq" id="WP_262590611.1">
    <property type="nucleotide sequence ID" value="NZ_JAOQJQ010000001.1"/>
</dbReference>
<dbReference type="Pfam" id="PF12385">
    <property type="entry name" value="Peptidase_C70"/>
    <property type="match status" value="1"/>
</dbReference>